<dbReference type="Proteomes" id="UP000320762">
    <property type="component" value="Unassembled WGS sequence"/>
</dbReference>
<gene>
    <name evidence="1" type="ORF">BD626DRAFT_511377</name>
</gene>
<dbReference type="EMBL" id="VDMD01000035">
    <property type="protein sequence ID" value="TRM58530.1"/>
    <property type="molecule type" value="Genomic_DNA"/>
</dbReference>
<name>A0A550C173_9AGAR</name>
<dbReference type="AlphaFoldDB" id="A0A550C173"/>
<accession>A0A550C173</accession>
<proteinExistence type="predicted"/>
<evidence type="ECO:0000313" key="2">
    <source>
        <dbReference type="Proteomes" id="UP000320762"/>
    </source>
</evidence>
<sequence length="143" mass="16396">MALPILTHSRSGFPLITTETPKLRKRGGINKDGYLTLYPRYCYGWIFSDKELEAMSMERFGHPDAHKNALLAVRERWEAAGGSPDDLDYTHKRLGQHSEIFLYVSDNTTRKKLNRPSDAEFLAKAKAATGKEEDGKWYHMDTF</sequence>
<evidence type="ECO:0000313" key="1">
    <source>
        <dbReference type="EMBL" id="TRM58530.1"/>
    </source>
</evidence>
<organism evidence="1 2">
    <name type="scientific">Schizophyllum amplum</name>
    <dbReference type="NCBI Taxonomy" id="97359"/>
    <lineage>
        <taxon>Eukaryota</taxon>
        <taxon>Fungi</taxon>
        <taxon>Dikarya</taxon>
        <taxon>Basidiomycota</taxon>
        <taxon>Agaricomycotina</taxon>
        <taxon>Agaricomycetes</taxon>
        <taxon>Agaricomycetidae</taxon>
        <taxon>Agaricales</taxon>
        <taxon>Schizophyllaceae</taxon>
        <taxon>Schizophyllum</taxon>
    </lineage>
</organism>
<reference evidence="1 2" key="1">
    <citation type="journal article" date="2019" name="New Phytol.">
        <title>Comparative genomics reveals unique wood-decay strategies and fruiting body development in the Schizophyllaceae.</title>
        <authorList>
            <person name="Almasi E."/>
            <person name="Sahu N."/>
            <person name="Krizsan K."/>
            <person name="Balint B."/>
            <person name="Kovacs G.M."/>
            <person name="Kiss B."/>
            <person name="Cseklye J."/>
            <person name="Drula E."/>
            <person name="Henrissat B."/>
            <person name="Nagy I."/>
            <person name="Chovatia M."/>
            <person name="Adam C."/>
            <person name="LaButti K."/>
            <person name="Lipzen A."/>
            <person name="Riley R."/>
            <person name="Grigoriev I.V."/>
            <person name="Nagy L.G."/>
        </authorList>
    </citation>
    <scope>NUCLEOTIDE SEQUENCE [LARGE SCALE GENOMIC DNA]</scope>
    <source>
        <strain evidence="1 2">NL-1724</strain>
    </source>
</reference>
<keyword evidence="2" id="KW-1185">Reference proteome</keyword>
<comment type="caution">
    <text evidence="1">The sequence shown here is derived from an EMBL/GenBank/DDBJ whole genome shotgun (WGS) entry which is preliminary data.</text>
</comment>
<protein>
    <submittedName>
        <fullName evidence="1">Uncharacterized protein</fullName>
    </submittedName>
</protein>